<gene>
    <name evidence="9" type="ORF">GV828_12005</name>
</gene>
<dbReference type="InterPro" id="IPR003838">
    <property type="entry name" value="ABC3_permease_C"/>
</dbReference>
<feature type="transmembrane region" description="Helical" evidence="6">
    <location>
        <begin position="767"/>
        <end position="786"/>
    </location>
</feature>
<feature type="domain" description="MacB-like periplasmic core" evidence="8">
    <location>
        <begin position="436"/>
        <end position="646"/>
    </location>
</feature>
<accession>A0ABW9ZBG0</accession>
<evidence type="ECO:0000256" key="4">
    <source>
        <dbReference type="ARBA" id="ARBA00022989"/>
    </source>
</evidence>
<dbReference type="EMBL" id="JAABLM010000017">
    <property type="protein sequence ID" value="NBL65924.1"/>
    <property type="molecule type" value="Genomic_DNA"/>
</dbReference>
<evidence type="ECO:0000256" key="2">
    <source>
        <dbReference type="ARBA" id="ARBA00022475"/>
    </source>
</evidence>
<evidence type="ECO:0000256" key="5">
    <source>
        <dbReference type="ARBA" id="ARBA00023136"/>
    </source>
</evidence>
<dbReference type="InterPro" id="IPR050250">
    <property type="entry name" value="Macrolide_Exporter_MacB"/>
</dbReference>
<dbReference type="Pfam" id="PF12704">
    <property type="entry name" value="MacB_PCD"/>
    <property type="match status" value="2"/>
</dbReference>
<dbReference type="InterPro" id="IPR025857">
    <property type="entry name" value="MacB_PCD"/>
</dbReference>
<sequence length="804" mass="91758">MFKNWLKIYLHQIKTNKLFTALNVLGLSLGISGVIFGILYWNDEHEYNAWNPEKDHVFQVVNEVSPGMFWNTNVAALDWHLGSFKELESHCYTRNYYFNEVIKYNGKKAQLAILDAQNTFFRYFPFEFTQGSRENALQDKTSIALSQEAAAQLFGKENPIGKTVEYSGRKLVVKGVYKIPSKSSYAPEVVTNLIDEFIKKEGPDNWGNYSYGLLVKLKNPNQADLVKQKISNLFFENSIKVWAKEEGLSPENYIKKYGRITPILEPLATARLHSVTNGYPEGRGNYQFLLIMMGLSILILVLSIVNYVNLATANAVKRAKEVGVRKILGASKKNIVYQFIFETVMTTLFAILLALLIVELSLPYYNDFLNKKLVLFGSEFFIQLIIIFIIVVIVSGIFPAMYVSNFESLKVLKGNFGRSKSGIWLRNSMLVLQFAIATFFIVGSYIVFEQVDFLTKKDLGFQGEQVLNIFYRKPDESSADIIYSRYHTIKQEMQKIKGVQSVSAGAFSIGNGSGSSSSFRYKEINIQGQNMAMDFEMPEVLGIKLASGRFLSEKFASDTLNSMMINETAAKMMGEKNPVGKEVDWNENKLKIVGVVKDFHMYGPQAEIPPMVFFHFKTIDWMSYNLNSIYVKIDTENMPETIANIEDFWGEKVDPEYPLQYDFVDKSFARTYESYVKQRNLFSLLNFVVILIALFGLFALASYSIQRKMKDIAIRKTLGAETKTLLKELSVQYIVFCVIGFILAVVPIYVLLSKWLENFAYRIEISVIPFIVGFLGLMLLTLIVVLSRAFQATKVQVLKYLKYE</sequence>
<feature type="transmembrane region" description="Helical" evidence="6">
    <location>
        <begin position="733"/>
        <end position="752"/>
    </location>
</feature>
<feature type="domain" description="ABC3 transporter permease C-terminal" evidence="7">
    <location>
        <begin position="685"/>
        <end position="795"/>
    </location>
</feature>
<feature type="domain" description="ABC3 transporter permease C-terminal" evidence="7">
    <location>
        <begin position="295"/>
        <end position="405"/>
    </location>
</feature>
<feature type="domain" description="MacB-like periplasmic core" evidence="8">
    <location>
        <begin position="20"/>
        <end position="232"/>
    </location>
</feature>
<protein>
    <submittedName>
        <fullName evidence="9">FtsX-like permease family protein</fullName>
    </submittedName>
</protein>
<reference evidence="10" key="1">
    <citation type="submission" date="2020-01" db="EMBL/GenBank/DDBJ databases">
        <title>Sphingomonas sp. strain CSW-10.</title>
        <authorList>
            <person name="Chen W.-M."/>
        </authorList>
    </citation>
    <scope>NUCLEOTIDE SEQUENCE [LARGE SCALE GENOMIC DNA]</scope>
    <source>
        <strain evidence="10">NST-5</strain>
    </source>
</reference>
<feature type="transmembrane region" description="Helical" evidence="6">
    <location>
        <begin position="21"/>
        <end position="41"/>
    </location>
</feature>
<keyword evidence="5 6" id="KW-0472">Membrane</keyword>
<proteinExistence type="predicted"/>
<evidence type="ECO:0000313" key="9">
    <source>
        <dbReference type="EMBL" id="NBL65924.1"/>
    </source>
</evidence>
<name>A0ABW9ZBG0_9FLAO</name>
<feature type="transmembrane region" description="Helical" evidence="6">
    <location>
        <begin position="335"/>
        <end position="360"/>
    </location>
</feature>
<feature type="transmembrane region" description="Helical" evidence="6">
    <location>
        <begin position="380"/>
        <end position="403"/>
    </location>
</feature>
<dbReference type="PANTHER" id="PTHR30572">
    <property type="entry name" value="MEMBRANE COMPONENT OF TRANSPORTER-RELATED"/>
    <property type="match status" value="1"/>
</dbReference>
<organism evidence="9 10">
    <name type="scientific">Flavobacterium ichthyis</name>
    <dbReference type="NCBI Taxonomy" id="2698827"/>
    <lineage>
        <taxon>Bacteria</taxon>
        <taxon>Pseudomonadati</taxon>
        <taxon>Bacteroidota</taxon>
        <taxon>Flavobacteriia</taxon>
        <taxon>Flavobacteriales</taxon>
        <taxon>Flavobacteriaceae</taxon>
        <taxon>Flavobacterium</taxon>
    </lineage>
</organism>
<keyword evidence="2" id="KW-1003">Cell membrane</keyword>
<evidence type="ECO:0000313" key="10">
    <source>
        <dbReference type="Proteomes" id="UP000798602"/>
    </source>
</evidence>
<feature type="transmembrane region" description="Helical" evidence="6">
    <location>
        <begin position="286"/>
        <end position="308"/>
    </location>
</feature>
<feature type="transmembrane region" description="Helical" evidence="6">
    <location>
        <begin position="424"/>
        <end position="448"/>
    </location>
</feature>
<keyword evidence="10" id="KW-1185">Reference proteome</keyword>
<dbReference type="Pfam" id="PF02687">
    <property type="entry name" value="FtsX"/>
    <property type="match status" value="2"/>
</dbReference>
<evidence type="ECO:0000256" key="3">
    <source>
        <dbReference type="ARBA" id="ARBA00022692"/>
    </source>
</evidence>
<comment type="caution">
    <text evidence="9">The sequence shown here is derived from an EMBL/GenBank/DDBJ whole genome shotgun (WGS) entry which is preliminary data.</text>
</comment>
<keyword evidence="3 6" id="KW-0812">Transmembrane</keyword>
<evidence type="ECO:0000259" key="7">
    <source>
        <dbReference type="Pfam" id="PF02687"/>
    </source>
</evidence>
<comment type="subcellular location">
    <subcellularLocation>
        <location evidence="1">Cell membrane</location>
        <topology evidence="1">Multi-pass membrane protein</topology>
    </subcellularLocation>
</comment>
<evidence type="ECO:0000259" key="8">
    <source>
        <dbReference type="Pfam" id="PF12704"/>
    </source>
</evidence>
<dbReference type="RefSeq" id="WP_166537744.1">
    <property type="nucleotide sequence ID" value="NZ_JAABLM010000017.1"/>
</dbReference>
<keyword evidence="4 6" id="KW-1133">Transmembrane helix</keyword>
<dbReference type="Proteomes" id="UP000798602">
    <property type="component" value="Unassembled WGS sequence"/>
</dbReference>
<dbReference type="PANTHER" id="PTHR30572:SF18">
    <property type="entry name" value="ABC-TYPE MACROLIDE FAMILY EXPORT SYSTEM PERMEASE COMPONENT 2"/>
    <property type="match status" value="1"/>
</dbReference>
<evidence type="ECO:0000256" key="1">
    <source>
        <dbReference type="ARBA" id="ARBA00004651"/>
    </source>
</evidence>
<feature type="transmembrane region" description="Helical" evidence="6">
    <location>
        <begin position="681"/>
        <end position="705"/>
    </location>
</feature>
<evidence type="ECO:0000256" key="6">
    <source>
        <dbReference type="SAM" id="Phobius"/>
    </source>
</evidence>